<organism evidence="1 2">
    <name type="scientific">Aspergillus kawachii</name>
    <name type="common">White koji mold</name>
    <name type="synonym">Aspergillus awamori var. kawachi</name>
    <dbReference type="NCBI Taxonomy" id="1069201"/>
    <lineage>
        <taxon>Eukaryota</taxon>
        <taxon>Fungi</taxon>
        <taxon>Dikarya</taxon>
        <taxon>Ascomycota</taxon>
        <taxon>Pezizomycotina</taxon>
        <taxon>Eurotiomycetes</taxon>
        <taxon>Eurotiomycetidae</taxon>
        <taxon>Eurotiales</taxon>
        <taxon>Aspergillaceae</taxon>
        <taxon>Aspergillus</taxon>
        <taxon>Aspergillus subgen. Circumdati</taxon>
    </lineage>
</organism>
<accession>A0A7R8AGI0</accession>
<dbReference type="AlphaFoldDB" id="A0A7R8AGI0"/>
<evidence type="ECO:0000313" key="2">
    <source>
        <dbReference type="Proteomes" id="UP000661280"/>
    </source>
</evidence>
<dbReference type="KEGG" id="aluc:AKAW2_80827S"/>
<reference evidence="1" key="1">
    <citation type="submission" date="2021-01" db="EMBL/GenBank/DDBJ databases">
        <authorList>
            <consortium name="Aspergillus luchuensis mut. kawachii IFO 4304 genome sequencing consortium"/>
            <person name="Kazuki M."/>
            <person name="Futagami T."/>
        </authorList>
    </citation>
    <scope>NUCLEOTIDE SEQUENCE</scope>
    <source>
        <strain evidence="1">IFO 4308</strain>
    </source>
</reference>
<dbReference type="RefSeq" id="XP_041548788.1">
    <property type="nucleotide sequence ID" value="XM_041681890.1"/>
</dbReference>
<gene>
    <name evidence="1" type="ORF">AKAW2_80827S</name>
</gene>
<dbReference type="EMBL" id="AP024432">
    <property type="protein sequence ID" value="BCS05026.1"/>
    <property type="molecule type" value="Genomic_DNA"/>
</dbReference>
<dbReference type="Proteomes" id="UP000661280">
    <property type="component" value="Chromosome 8"/>
</dbReference>
<name>A0A7R8AGI0_ASPKA</name>
<sequence length="164" mass="19270">MESSPLARKPCGTTQTREMKKIFDQAQNLVFDTPFQKKRFTTFFYLPTSLRRGVPDIWHMIGPYYQKLLLPCIFPLDFRVMILVFDKLVFLVPTTDVLRTAARYGEKIIQRHQSRLHISFCRLPQEFGYCGRRKKKQISIVEKMNDGGSGIVAERRDWLQESGY</sequence>
<evidence type="ECO:0000313" key="1">
    <source>
        <dbReference type="EMBL" id="BCS05026.1"/>
    </source>
</evidence>
<dbReference type="GeneID" id="64966347"/>
<keyword evidence="2" id="KW-1185">Reference proteome</keyword>
<protein>
    <submittedName>
        <fullName evidence="1">Uncharacterized protein</fullName>
    </submittedName>
</protein>
<reference evidence="1" key="2">
    <citation type="submission" date="2021-02" db="EMBL/GenBank/DDBJ databases">
        <title>Aspergillus luchuensis mut. kawachii IFO 4304 genome sequence.</title>
        <authorList>
            <person name="Mori K."/>
            <person name="Kadooka C."/>
            <person name="Goto M."/>
            <person name="Futagami T."/>
        </authorList>
    </citation>
    <scope>NUCLEOTIDE SEQUENCE</scope>
    <source>
        <strain evidence="1">IFO 4308</strain>
    </source>
</reference>
<proteinExistence type="predicted"/>